<keyword evidence="2" id="KW-0677">Repeat</keyword>
<feature type="domain" description="C2H2-type" evidence="9">
    <location>
        <begin position="85"/>
        <end position="107"/>
    </location>
</feature>
<dbReference type="Gene3D" id="3.30.160.60">
    <property type="entry name" value="Classic Zinc Finger"/>
    <property type="match status" value="1"/>
</dbReference>
<evidence type="ECO:0000313" key="10">
    <source>
        <dbReference type="EMBL" id="KAA8522603.1"/>
    </source>
</evidence>
<feature type="region of interest" description="Disordered" evidence="8">
    <location>
        <begin position="1"/>
        <end position="44"/>
    </location>
</feature>
<evidence type="ECO:0000256" key="1">
    <source>
        <dbReference type="ARBA" id="ARBA00022723"/>
    </source>
</evidence>
<reference evidence="10 11" key="1">
    <citation type="submission" date="2019-09" db="EMBL/GenBank/DDBJ databases">
        <title>A chromosome-level genome assembly of the Chinese tupelo Nyssa sinensis.</title>
        <authorList>
            <person name="Yang X."/>
            <person name="Kang M."/>
            <person name="Yang Y."/>
            <person name="Xiong H."/>
            <person name="Wang M."/>
            <person name="Zhang Z."/>
            <person name="Wang Z."/>
            <person name="Wu H."/>
            <person name="Ma T."/>
            <person name="Liu J."/>
            <person name="Xi Z."/>
        </authorList>
    </citation>
    <scope>NUCLEOTIDE SEQUENCE [LARGE SCALE GENOMIC DNA]</scope>
    <source>
        <strain evidence="10">J267</strain>
        <tissue evidence="10">Leaf</tissue>
    </source>
</reference>
<keyword evidence="6" id="KW-0804">Transcription</keyword>
<dbReference type="PROSITE" id="PS50157">
    <property type="entry name" value="ZINC_FINGER_C2H2_2"/>
    <property type="match status" value="1"/>
</dbReference>
<evidence type="ECO:0000256" key="2">
    <source>
        <dbReference type="ARBA" id="ARBA00022737"/>
    </source>
</evidence>
<evidence type="ECO:0000256" key="6">
    <source>
        <dbReference type="ARBA" id="ARBA00023163"/>
    </source>
</evidence>
<evidence type="ECO:0000313" key="11">
    <source>
        <dbReference type="Proteomes" id="UP000325577"/>
    </source>
</evidence>
<protein>
    <recommendedName>
        <fullName evidence="9">C2H2-type domain-containing protein</fullName>
    </recommendedName>
</protein>
<dbReference type="Pfam" id="PF13912">
    <property type="entry name" value="zf-C2H2_6"/>
    <property type="match status" value="1"/>
</dbReference>
<keyword evidence="5" id="KW-0805">Transcription regulation</keyword>
<feature type="compositionally biased region" description="Polar residues" evidence="8">
    <location>
        <begin position="1"/>
        <end position="16"/>
    </location>
</feature>
<evidence type="ECO:0000256" key="5">
    <source>
        <dbReference type="ARBA" id="ARBA00023015"/>
    </source>
</evidence>
<dbReference type="GO" id="GO:0003700">
    <property type="term" value="F:DNA-binding transcription factor activity"/>
    <property type="evidence" value="ECO:0007669"/>
    <property type="project" value="InterPro"/>
</dbReference>
<dbReference type="EMBL" id="CM018048">
    <property type="protein sequence ID" value="KAA8522603.1"/>
    <property type="molecule type" value="Genomic_DNA"/>
</dbReference>
<evidence type="ECO:0000256" key="7">
    <source>
        <dbReference type="PROSITE-ProRule" id="PRU00042"/>
    </source>
</evidence>
<organism evidence="10 11">
    <name type="scientific">Nyssa sinensis</name>
    <dbReference type="NCBI Taxonomy" id="561372"/>
    <lineage>
        <taxon>Eukaryota</taxon>
        <taxon>Viridiplantae</taxon>
        <taxon>Streptophyta</taxon>
        <taxon>Embryophyta</taxon>
        <taxon>Tracheophyta</taxon>
        <taxon>Spermatophyta</taxon>
        <taxon>Magnoliopsida</taxon>
        <taxon>eudicotyledons</taxon>
        <taxon>Gunneridae</taxon>
        <taxon>Pentapetalae</taxon>
        <taxon>asterids</taxon>
        <taxon>Cornales</taxon>
        <taxon>Nyssaceae</taxon>
        <taxon>Nyssa</taxon>
    </lineage>
</organism>
<dbReference type="GO" id="GO:0000976">
    <property type="term" value="F:transcription cis-regulatory region binding"/>
    <property type="evidence" value="ECO:0007669"/>
    <property type="project" value="TreeGrafter"/>
</dbReference>
<sequence length="186" mass="20190">MALEALNSQTTATTPPFNHDEPDLQYSLPPWAKKPAKRPRTANSLTEEEEYLALCLIMLARGGNTTTTAAAATHSPPPPTLTRNYKCTVCNKDFTSYQALGGHKASHRKLSGADDYSIATITTTTANTTSMSNGYSSGQHKGEDLQVLRMPQDLFVRTGLGQCVGVCINFYGGLRVHSWVLEIAQV</sequence>
<dbReference type="PANTHER" id="PTHR45988:SF90">
    <property type="entry name" value="ZINC FINGER PROTEIN ZAT10-LIKE"/>
    <property type="match status" value="1"/>
</dbReference>
<gene>
    <name evidence="10" type="ORF">F0562_013036</name>
</gene>
<dbReference type="PANTHER" id="PTHR45988">
    <property type="entry name" value="C2H2 TYPE ZINC FINGER TRANSCRIPTION FACTOR FAMILY-RELATED"/>
    <property type="match status" value="1"/>
</dbReference>
<name>A0A5J4ZUV3_9ASTE</name>
<dbReference type="Proteomes" id="UP000325577">
    <property type="component" value="Linkage Group LG5"/>
</dbReference>
<evidence type="ECO:0000259" key="9">
    <source>
        <dbReference type="PROSITE" id="PS50157"/>
    </source>
</evidence>
<dbReference type="PROSITE" id="PS00028">
    <property type="entry name" value="ZINC_FINGER_C2H2_1"/>
    <property type="match status" value="1"/>
</dbReference>
<dbReference type="AlphaFoldDB" id="A0A5J4ZUV3"/>
<keyword evidence="4" id="KW-0862">Zinc</keyword>
<dbReference type="InterPro" id="IPR044653">
    <property type="entry name" value="AZF1/2/3-like"/>
</dbReference>
<dbReference type="SUPFAM" id="SSF57667">
    <property type="entry name" value="beta-beta-alpha zinc fingers"/>
    <property type="match status" value="1"/>
</dbReference>
<dbReference type="InterPro" id="IPR036236">
    <property type="entry name" value="Znf_C2H2_sf"/>
</dbReference>
<evidence type="ECO:0000256" key="3">
    <source>
        <dbReference type="ARBA" id="ARBA00022771"/>
    </source>
</evidence>
<keyword evidence="3 7" id="KW-0863">Zinc-finger</keyword>
<keyword evidence="1" id="KW-0479">Metal-binding</keyword>
<dbReference type="GO" id="GO:0008270">
    <property type="term" value="F:zinc ion binding"/>
    <property type="evidence" value="ECO:0007669"/>
    <property type="project" value="UniProtKB-KW"/>
</dbReference>
<dbReference type="InterPro" id="IPR013087">
    <property type="entry name" value="Znf_C2H2_type"/>
</dbReference>
<keyword evidence="11" id="KW-1185">Reference proteome</keyword>
<proteinExistence type="predicted"/>
<dbReference type="GO" id="GO:0005634">
    <property type="term" value="C:nucleus"/>
    <property type="evidence" value="ECO:0007669"/>
    <property type="project" value="TreeGrafter"/>
</dbReference>
<evidence type="ECO:0000256" key="4">
    <source>
        <dbReference type="ARBA" id="ARBA00022833"/>
    </source>
</evidence>
<evidence type="ECO:0000256" key="8">
    <source>
        <dbReference type="SAM" id="MobiDB-lite"/>
    </source>
</evidence>
<accession>A0A5J4ZUV3</accession>